<dbReference type="EMBL" id="PDNB01000112">
    <property type="protein sequence ID" value="PGH07106.1"/>
    <property type="molecule type" value="Genomic_DNA"/>
</dbReference>
<evidence type="ECO:0000313" key="3">
    <source>
        <dbReference type="Proteomes" id="UP000223968"/>
    </source>
</evidence>
<feature type="compositionally biased region" description="Polar residues" evidence="1">
    <location>
        <begin position="50"/>
        <end position="90"/>
    </location>
</feature>
<reference evidence="2 3" key="1">
    <citation type="submission" date="2017-10" db="EMBL/GenBank/DDBJ databases">
        <title>Comparative genomics in systemic dimorphic fungi from Ajellomycetaceae.</title>
        <authorList>
            <person name="Munoz J.F."/>
            <person name="Mcewen J.G."/>
            <person name="Clay O.K."/>
            <person name="Cuomo C.A."/>
        </authorList>
    </citation>
    <scope>NUCLEOTIDE SEQUENCE [LARGE SCALE GENOMIC DNA]</scope>
    <source>
        <strain evidence="2 3">UAMH5409</strain>
    </source>
</reference>
<comment type="caution">
    <text evidence="2">The sequence shown here is derived from an EMBL/GenBank/DDBJ whole genome shotgun (WGS) entry which is preliminary data.</text>
</comment>
<gene>
    <name evidence="2" type="ORF">AJ79_06385</name>
</gene>
<feature type="compositionally biased region" description="Polar residues" evidence="1">
    <location>
        <begin position="23"/>
        <end position="36"/>
    </location>
</feature>
<accession>A0A2B7XD88</accession>
<organism evidence="2 3">
    <name type="scientific">Helicocarpus griseus UAMH5409</name>
    <dbReference type="NCBI Taxonomy" id="1447875"/>
    <lineage>
        <taxon>Eukaryota</taxon>
        <taxon>Fungi</taxon>
        <taxon>Dikarya</taxon>
        <taxon>Ascomycota</taxon>
        <taxon>Pezizomycotina</taxon>
        <taxon>Eurotiomycetes</taxon>
        <taxon>Eurotiomycetidae</taxon>
        <taxon>Onygenales</taxon>
        <taxon>Ajellomycetaceae</taxon>
        <taxon>Helicocarpus</taxon>
    </lineage>
</organism>
<dbReference type="AlphaFoldDB" id="A0A2B7XD88"/>
<sequence length="129" mass="13981">MTGAEVATPSNTDIDLHGHPGRTTMQPEVTKATKNNGHPAIEGPQPPVAMSTSKANPTSKTTNRKILTLVSRQSNQPTPSHTNTSITNANPLLISTDPGYSSAGEPYKQTGPEEDLILWQRLTWKLQWP</sequence>
<evidence type="ECO:0000256" key="1">
    <source>
        <dbReference type="SAM" id="MobiDB-lite"/>
    </source>
</evidence>
<feature type="region of interest" description="Disordered" evidence="1">
    <location>
        <begin position="1"/>
        <end position="110"/>
    </location>
</feature>
<dbReference type="Proteomes" id="UP000223968">
    <property type="component" value="Unassembled WGS sequence"/>
</dbReference>
<proteinExistence type="predicted"/>
<protein>
    <submittedName>
        <fullName evidence="2">Uncharacterized protein</fullName>
    </submittedName>
</protein>
<evidence type="ECO:0000313" key="2">
    <source>
        <dbReference type="EMBL" id="PGH07106.1"/>
    </source>
</evidence>
<keyword evidence="3" id="KW-1185">Reference proteome</keyword>
<name>A0A2B7XD88_9EURO</name>